<dbReference type="InterPro" id="IPR054353">
    <property type="entry name" value="IstA-like_C"/>
</dbReference>
<evidence type="ECO:0000256" key="1">
    <source>
        <dbReference type="SAM" id="MobiDB-lite"/>
    </source>
</evidence>
<keyword evidence="4" id="KW-1185">Reference proteome</keyword>
<feature type="domain" description="Transposase for insertion sequence element IS21-like C-terminal" evidence="2">
    <location>
        <begin position="52"/>
        <end position="119"/>
    </location>
</feature>
<dbReference type="KEGG" id="psuu:Psuf_061580"/>
<evidence type="ECO:0000259" key="2">
    <source>
        <dbReference type="Pfam" id="PF22483"/>
    </source>
</evidence>
<reference evidence="3 4" key="1">
    <citation type="submission" date="2020-03" db="EMBL/GenBank/DDBJ databases">
        <title>Whole genome shotgun sequence of Phytohabitans suffuscus NBRC 105367.</title>
        <authorList>
            <person name="Komaki H."/>
            <person name="Tamura T."/>
        </authorList>
    </citation>
    <scope>NUCLEOTIDE SEQUENCE [LARGE SCALE GENOMIC DNA]</scope>
    <source>
        <strain evidence="3 4">NBRC 105367</strain>
    </source>
</reference>
<dbReference type="RefSeq" id="WP_408635554.1">
    <property type="nucleotide sequence ID" value="NZ_AP022871.1"/>
</dbReference>
<organism evidence="3 4">
    <name type="scientific">Phytohabitans suffuscus</name>
    <dbReference type="NCBI Taxonomy" id="624315"/>
    <lineage>
        <taxon>Bacteria</taxon>
        <taxon>Bacillati</taxon>
        <taxon>Actinomycetota</taxon>
        <taxon>Actinomycetes</taxon>
        <taxon>Micromonosporales</taxon>
        <taxon>Micromonosporaceae</taxon>
    </lineage>
</organism>
<sequence>MPGSGVSEVESLAELNEKLAAIDQAEDGRHVHGNNTSIGFDFAVEAELLAPLPADDFDCGITLTPTVRRDSRIVVRQCYYSVPARFIGGQVRVSLRANELVVFDRNQVVARHPRLTRRYHYRDNLDHYLEILLCKPDALAGSTALAQARTDGSFTATHDAFWAAARAAHGDAKGTAAPADTRPSGAGRHGRRAGGWLDEP</sequence>
<dbReference type="EMBL" id="AP022871">
    <property type="protein sequence ID" value="BCB88845.1"/>
    <property type="molecule type" value="Genomic_DNA"/>
</dbReference>
<reference evidence="3 4" key="2">
    <citation type="submission" date="2020-03" db="EMBL/GenBank/DDBJ databases">
        <authorList>
            <person name="Ichikawa N."/>
            <person name="Kimura A."/>
            <person name="Kitahashi Y."/>
            <person name="Uohara A."/>
        </authorList>
    </citation>
    <scope>NUCLEOTIDE SEQUENCE [LARGE SCALE GENOMIC DNA]</scope>
    <source>
        <strain evidence="3 4">NBRC 105367</strain>
    </source>
</reference>
<dbReference type="Proteomes" id="UP000503011">
    <property type="component" value="Chromosome"/>
</dbReference>
<evidence type="ECO:0000313" key="4">
    <source>
        <dbReference type="Proteomes" id="UP000503011"/>
    </source>
</evidence>
<dbReference type="Pfam" id="PF22483">
    <property type="entry name" value="Mu-transpos_C_2"/>
    <property type="match status" value="1"/>
</dbReference>
<protein>
    <recommendedName>
        <fullName evidence="2">Transposase for insertion sequence element IS21-like C-terminal domain-containing protein</fullName>
    </recommendedName>
</protein>
<dbReference type="AlphaFoldDB" id="A0A6F8YRN3"/>
<accession>A0A6F8YRN3</accession>
<evidence type="ECO:0000313" key="3">
    <source>
        <dbReference type="EMBL" id="BCB88845.1"/>
    </source>
</evidence>
<proteinExistence type="predicted"/>
<gene>
    <name evidence="3" type="ORF">Psuf_061580</name>
</gene>
<name>A0A6F8YRN3_9ACTN</name>
<feature type="region of interest" description="Disordered" evidence="1">
    <location>
        <begin position="171"/>
        <end position="200"/>
    </location>
</feature>